<feature type="transmembrane region" description="Helical" evidence="11">
    <location>
        <begin position="123"/>
        <end position="141"/>
    </location>
</feature>
<dbReference type="Proteomes" id="UP000515152">
    <property type="component" value="Chromosome 22"/>
</dbReference>
<evidence type="ECO:0000256" key="3">
    <source>
        <dbReference type="ARBA" id="ARBA00022692"/>
    </source>
</evidence>
<feature type="transmembrane region" description="Helical" evidence="11">
    <location>
        <begin position="45"/>
        <end position="73"/>
    </location>
</feature>
<keyword evidence="5 10" id="KW-0297">G-protein coupled receptor</keyword>
<sequence length="360" mass="41387">MNLYILFPTEMTSTPDFGITTEYTTVYYDEDYDDEMCKTSEVRKFGAIVTTVFFSVVIVFSVVGNLLVLVVLVKYENLKSMTNAFLLNLALSDIIFTVGLPFWASYDIHTWTFGEAGCKAVSFIFDMGFYSSIIFLTIMTIHRYMAVVHPMSVVISRKSFHCVVTSLTVWVASGLAATPALFKTEGFNPNDNSTHCYYENTTWMLVGTYQQNVFFLVSFTVIAFCYSQILLRLLRPTSHTRHKTVRLIQSIVVVFFLGWAPYNVALFLRSLPFWELKPFNDCSVSNSVEYVFYVCRLVAFSHCCLNPVFYVFMGIKFRTHLKKLLRYYCGEVAEPQRRHSRLIYSNACTLPTVTSFHDQL</sequence>
<comment type="subcellular location">
    <subcellularLocation>
        <location evidence="1">Cell membrane</location>
        <topology evidence="1">Multi-pass membrane protein</topology>
    </subcellularLocation>
</comment>
<dbReference type="InterPro" id="IPR017452">
    <property type="entry name" value="GPCR_Rhodpsn_7TM"/>
</dbReference>
<dbReference type="PROSITE" id="PS00237">
    <property type="entry name" value="G_PROTEIN_RECEP_F1_1"/>
    <property type="match status" value="1"/>
</dbReference>
<keyword evidence="13" id="KW-1185">Reference proteome</keyword>
<dbReference type="OrthoDB" id="10015690at2759"/>
<reference evidence="14" key="1">
    <citation type="submission" date="2025-08" db="UniProtKB">
        <authorList>
            <consortium name="RefSeq"/>
        </authorList>
    </citation>
    <scope>IDENTIFICATION</scope>
</reference>
<dbReference type="PRINTS" id="PR00657">
    <property type="entry name" value="CCCHEMOKINER"/>
</dbReference>
<evidence type="ECO:0000256" key="2">
    <source>
        <dbReference type="ARBA" id="ARBA00022475"/>
    </source>
</evidence>
<name>A0A6P8EI78_CLUHA</name>
<keyword evidence="3 10" id="KW-0812">Transmembrane</keyword>
<dbReference type="RefSeq" id="XP_031415733.1">
    <property type="nucleotide sequence ID" value="XM_031559873.1"/>
</dbReference>
<evidence type="ECO:0000256" key="5">
    <source>
        <dbReference type="ARBA" id="ARBA00023040"/>
    </source>
</evidence>
<dbReference type="KEGG" id="char:116217894"/>
<accession>A0A6P8EI78</accession>
<evidence type="ECO:0000256" key="8">
    <source>
        <dbReference type="ARBA" id="ARBA00023170"/>
    </source>
</evidence>
<comment type="similarity">
    <text evidence="10">Belongs to the G-protein coupled receptor 1 family.</text>
</comment>
<dbReference type="GO" id="GO:0007204">
    <property type="term" value="P:positive regulation of cytosolic calcium ion concentration"/>
    <property type="evidence" value="ECO:0007669"/>
    <property type="project" value="TreeGrafter"/>
</dbReference>
<dbReference type="PRINTS" id="PR00237">
    <property type="entry name" value="GPCRRHODOPSN"/>
</dbReference>
<keyword evidence="4 11" id="KW-1133">Transmembrane helix</keyword>
<keyword evidence="8 10" id="KW-0675">Receptor</keyword>
<dbReference type="GO" id="GO:0060326">
    <property type="term" value="P:cell chemotaxis"/>
    <property type="evidence" value="ECO:0007669"/>
    <property type="project" value="TreeGrafter"/>
</dbReference>
<organism evidence="13 14">
    <name type="scientific">Clupea harengus</name>
    <name type="common">Atlantic herring</name>
    <dbReference type="NCBI Taxonomy" id="7950"/>
    <lineage>
        <taxon>Eukaryota</taxon>
        <taxon>Metazoa</taxon>
        <taxon>Chordata</taxon>
        <taxon>Craniata</taxon>
        <taxon>Vertebrata</taxon>
        <taxon>Euteleostomi</taxon>
        <taxon>Actinopterygii</taxon>
        <taxon>Neopterygii</taxon>
        <taxon>Teleostei</taxon>
        <taxon>Clupei</taxon>
        <taxon>Clupeiformes</taxon>
        <taxon>Clupeoidei</taxon>
        <taxon>Clupeidae</taxon>
        <taxon>Clupea</taxon>
    </lineage>
</organism>
<feature type="transmembrane region" description="Helical" evidence="11">
    <location>
        <begin position="246"/>
        <end position="270"/>
    </location>
</feature>
<dbReference type="InterPro" id="IPR000355">
    <property type="entry name" value="Chemokine_rcpt"/>
</dbReference>
<dbReference type="InterPro" id="IPR050119">
    <property type="entry name" value="CCR1-9-like"/>
</dbReference>
<dbReference type="GeneID" id="116217894"/>
<dbReference type="Gene3D" id="1.20.1070.10">
    <property type="entry name" value="Rhodopsin 7-helix transmembrane proteins"/>
    <property type="match status" value="1"/>
</dbReference>
<feature type="transmembrane region" description="Helical" evidence="11">
    <location>
        <begin position="162"/>
        <end position="182"/>
    </location>
</feature>
<dbReference type="GO" id="GO:0006955">
    <property type="term" value="P:immune response"/>
    <property type="evidence" value="ECO:0007669"/>
    <property type="project" value="TreeGrafter"/>
</dbReference>
<dbReference type="AlphaFoldDB" id="A0A6P8EI78"/>
<dbReference type="Pfam" id="PF00001">
    <property type="entry name" value="7tm_1"/>
    <property type="match status" value="1"/>
</dbReference>
<evidence type="ECO:0000256" key="9">
    <source>
        <dbReference type="ARBA" id="ARBA00023224"/>
    </source>
</evidence>
<evidence type="ECO:0000259" key="12">
    <source>
        <dbReference type="PROSITE" id="PS50262"/>
    </source>
</evidence>
<evidence type="ECO:0000256" key="4">
    <source>
        <dbReference type="ARBA" id="ARBA00022989"/>
    </source>
</evidence>
<keyword evidence="9 10" id="KW-0807">Transducer</keyword>
<dbReference type="PANTHER" id="PTHR10489">
    <property type="entry name" value="CELL ADHESION MOLECULE"/>
    <property type="match status" value="1"/>
</dbReference>
<feature type="transmembrane region" description="Helical" evidence="11">
    <location>
        <begin position="85"/>
        <end position="103"/>
    </location>
</feature>
<evidence type="ECO:0000256" key="10">
    <source>
        <dbReference type="RuleBase" id="RU000688"/>
    </source>
</evidence>
<evidence type="ECO:0000256" key="6">
    <source>
        <dbReference type="ARBA" id="ARBA00023136"/>
    </source>
</evidence>
<feature type="transmembrane region" description="Helical" evidence="11">
    <location>
        <begin position="290"/>
        <end position="313"/>
    </location>
</feature>
<keyword evidence="6 11" id="KW-0472">Membrane</keyword>
<dbReference type="GO" id="GO:0019957">
    <property type="term" value="F:C-C chemokine binding"/>
    <property type="evidence" value="ECO:0007669"/>
    <property type="project" value="TreeGrafter"/>
</dbReference>
<evidence type="ECO:0000313" key="14">
    <source>
        <dbReference type="RefSeq" id="XP_031415733.1"/>
    </source>
</evidence>
<dbReference type="SUPFAM" id="SSF81321">
    <property type="entry name" value="Family A G protein-coupled receptor-like"/>
    <property type="match status" value="1"/>
</dbReference>
<dbReference type="GO" id="GO:0019722">
    <property type="term" value="P:calcium-mediated signaling"/>
    <property type="evidence" value="ECO:0007669"/>
    <property type="project" value="TreeGrafter"/>
</dbReference>
<dbReference type="InterPro" id="IPR000276">
    <property type="entry name" value="GPCR_Rhodpsn"/>
</dbReference>
<dbReference type="PROSITE" id="PS50262">
    <property type="entry name" value="G_PROTEIN_RECEP_F1_2"/>
    <property type="match status" value="1"/>
</dbReference>
<feature type="transmembrane region" description="Helical" evidence="11">
    <location>
        <begin position="213"/>
        <end position="234"/>
    </location>
</feature>
<feature type="domain" description="G-protein coupled receptors family 1 profile" evidence="12">
    <location>
        <begin position="64"/>
        <end position="310"/>
    </location>
</feature>
<keyword evidence="7" id="KW-1015">Disulfide bond</keyword>
<protein>
    <submittedName>
        <fullName evidence="14">Chemokine XC receptor 1-like isoform X1</fullName>
    </submittedName>
</protein>
<dbReference type="PANTHER" id="PTHR10489:SF730">
    <property type="entry name" value="CHEMOKINE XC RECEPTOR 1"/>
    <property type="match status" value="1"/>
</dbReference>
<evidence type="ECO:0000256" key="7">
    <source>
        <dbReference type="ARBA" id="ARBA00023157"/>
    </source>
</evidence>
<evidence type="ECO:0000256" key="1">
    <source>
        <dbReference type="ARBA" id="ARBA00004651"/>
    </source>
</evidence>
<proteinExistence type="inferred from homology"/>
<dbReference type="GO" id="GO:0016493">
    <property type="term" value="F:C-C chemokine receptor activity"/>
    <property type="evidence" value="ECO:0007669"/>
    <property type="project" value="TreeGrafter"/>
</dbReference>
<dbReference type="FunFam" id="1.20.1070.10:FF:000130">
    <property type="entry name" value="Chemokine (C-C motif) receptor 2"/>
    <property type="match status" value="1"/>
</dbReference>
<dbReference type="GO" id="GO:0009897">
    <property type="term" value="C:external side of plasma membrane"/>
    <property type="evidence" value="ECO:0007669"/>
    <property type="project" value="TreeGrafter"/>
</dbReference>
<evidence type="ECO:0000256" key="11">
    <source>
        <dbReference type="SAM" id="Phobius"/>
    </source>
</evidence>
<evidence type="ECO:0000313" key="13">
    <source>
        <dbReference type="Proteomes" id="UP000515152"/>
    </source>
</evidence>
<keyword evidence="2" id="KW-1003">Cell membrane</keyword>
<gene>
    <name evidence="14" type="primary">LOC116217894</name>
</gene>